<proteinExistence type="predicted"/>
<gene>
    <name evidence="1" type="ORF">FP026_02985</name>
</gene>
<accession>A0A5B0WBV0</accession>
<dbReference type="RefSeq" id="WP_149633156.1">
    <property type="nucleotide sequence ID" value="NZ_VNIP01000003.1"/>
</dbReference>
<evidence type="ECO:0000313" key="2">
    <source>
        <dbReference type="Proteomes" id="UP000323608"/>
    </source>
</evidence>
<protein>
    <submittedName>
        <fullName evidence="1">Uncharacterized protein</fullName>
    </submittedName>
</protein>
<evidence type="ECO:0000313" key="1">
    <source>
        <dbReference type="EMBL" id="KAA1184373.1"/>
    </source>
</evidence>
<dbReference type="EMBL" id="VNIP01000003">
    <property type="protein sequence ID" value="KAA1184373.1"/>
    <property type="molecule type" value="Genomic_DNA"/>
</dbReference>
<sequence>MPLRLASRPHQVALEISRELEEYFETYAELRARGLPGNDSLPDDCRIGPLSFGQYRTAIVTGMARCLKHAAFVDTLPRRASHEIQGVLADHCTKQLIRRKIGLNNCDHILPPRFVNALEDLPENLIFVLEVVIDDSLRVPPLAPKAHKLSIRLGSGVGKRQFTEV</sequence>
<dbReference type="AlphaFoldDB" id="A0A5B0WBV0"/>
<comment type="caution">
    <text evidence="1">The sequence shown here is derived from an EMBL/GenBank/DDBJ whole genome shotgun (WGS) entry which is preliminary data.</text>
</comment>
<name>A0A5B0WBV0_RHITR</name>
<reference evidence="1 2" key="1">
    <citation type="submission" date="2019-07" db="EMBL/GenBank/DDBJ databases">
        <title>The Draft Genome Sequence of Rhizobium tropici SARCC-755 Associated with Superior Nodulation on Pigeonpea (Cajanus cajan (L.) Millsp.).</title>
        <authorList>
            <person name="Bopape F.L."/>
            <person name="Hassen A.I."/>
            <person name="Swanevelder Z.H."/>
            <person name="Gwata E.T."/>
        </authorList>
    </citation>
    <scope>NUCLEOTIDE SEQUENCE [LARGE SCALE GENOMIC DNA]</scope>
    <source>
        <strain evidence="1 2">SARCC-755</strain>
    </source>
</reference>
<organism evidence="1 2">
    <name type="scientific">Rhizobium tropici</name>
    <dbReference type="NCBI Taxonomy" id="398"/>
    <lineage>
        <taxon>Bacteria</taxon>
        <taxon>Pseudomonadati</taxon>
        <taxon>Pseudomonadota</taxon>
        <taxon>Alphaproteobacteria</taxon>
        <taxon>Hyphomicrobiales</taxon>
        <taxon>Rhizobiaceae</taxon>
        <taxon>Rhizobium/Agrobacterium group</taxon>
        <taxon>Rhizobium</taxon>
    </lineage>
</organism>
<dbReference type="Proteomes" id="UP000323608">
    <property type="component" value="Unassembled WGS sequence"/>
</dbReference>